<keyword evidence="1" id="KW-0812">Transmembrane</keyword>
<keyword evidence="1" id="KW-1133">Transmembrane helix</keyword>
<proteinExistence type="predicted"/>
<dbReference type="AlphaFoldDB" id="A0A246GNJ4"/>
<dbReference type="Proteomes" id="UP000197768">
    <property type="component" value="Unassembled WGS sequence"/>
</dbReference>
<gene>
    <name evidence="2" type="ORF">BWK59_00865</name>
</gene>
<evidence type="ECO:0000313" key="2">
    <source>
        <dbReference type="EMBL" id="OWP85318.1"/>
    </source>
</evidence>
<feature type="transmembrane region" description="Helical" evidence="1">
    <location>
        <begin position="71"/>
        <end position="93"/>
    </location>
</feature>
<keyword evidence="1" id="KW-0472">Membrane</keyword>
<reference evidence="2 3" key="1">
    <citation type="journal article" date="2017" name="Infect. Genet. Evol.">
        <title>Comparative genome analysis of fish pathogen Flavobacterium columnare reveals extensive sequence diversity within the species.</title>
        <authorList>
            <person name="Kayansamruaj P."/>
            <person name="Dong H.T."/>
            <person name="Hirono I."/>
            <person name="Kondo H."/>
            <person name="Senapin S."/>
            <person name="Rodkhum C."/>
        </authorList>
    </citation>
    <scope>NUCLEOTIDE SEQUENCE [LARGE SCALE GENOMIC DNA]</scope>
    <source>
        <strain evidence="2 3">1215</strain>
    </source>
</reference>
<dbReference type="EMBL" id="MTCZ01000003">
    <property type="protein sequence ID" value="OWP85318.1"/>
    <property type="molecule type" value="Genomic_DNA"/>
</dbReference>
<evidence type="ECO:0000313" key="3">
    <source>
        <dbReference type="Proteomes" id="UP000197768"/>
    </source>
</evidence>
<protein>
    <submittedName>
        <fullName evidence="2">Uncharacterized protein</fullName>
    </submittedName>
</protein>
<feature type="transmembrane region" description="Helical" evidence="1">
    <location>
        <begin position="125"/>
        <end position="145"/>
    </location>
</feature>
<organism evidence="2 3">
    <name type="scientific">Flavobacterium davisii</name>
    <dbReference type="NCBI Taxonomy" id="2906077"/>
    <lineage>
        <taxon>Bacteria</taxon>
        <taxon>Pseudomonadati</taxon>
        <taxon>Bacteroidota</taxon>
        <taxon>Flavobacteriia</taxon>
        <taxon>Flavobacteriales</taxon>
        <taxon>Flavobacteriaceae</taxon>
        <taxon>Flavobacterium</taxon>
    </lineage>
</organism>
<feature type="transmembrane region" description="Helical" evidence="1">
    <location>
        <begin position="99"/>
        <end position="118"/>
    </location>
</feature>
<name>A0A246GNJ4_9FLAO</name>
<sequence>MFVGIGVLCWHDIKNTHYEAYVFPLWISIILFVGYCLLVLNANKRLHREDPSLFEINYFPYLNASLINETYLLFLLLVPLAVIALSAVSYLLVFFLRNWYYVLMVYLSLSCIIVLFLDKKVYVKILAPCVLVLIMYFGFQVRHIFTVKLDIRFNKRDILSYVSSNDGEHWASVSYYNSNTGYSKTYKLKVEVEENKLVCVYFKNGYLDESHFTPPEVINGEASFEDDRGREFDITLLEDASVKVNTGVKVNTYSNSYEDYDTAETEVDYESEEEN</sequence>
<comment type="caution">
    <text evidence="2">The sequence shown here is derived from an EMBL/GenBank/DDBJ whole genome shotgun (WGS) entry which is preliminary data.</text>
</comment>
<accession>A0A246GNJ4</accession>
<evidence type="ECO:0000256" key="1">
    <source>
        <dbReference type="SAM" id="Phobius"/>
    </source>
</evidence>
<feature type="transmembrane region" description="Helical" evidence="1">
    <location>
        <begin position="20"/>
        <end position="40"/>
    </location>
</feature>